<dbReference type="InterPro" id="IPR019381">
    <property type="entry name" value="PACS1/2_C"/>
</dbReference>
<dbReference type="RefSeq" id="XP_030855541.1">
    <property type="nucleotide sequence ID" value="XM_030999681.1"/>
</dbReference>
<dbReference type="PANTHER" id="PTHR13280">
    <property type="entry name" value="PHOSPHOFURIN ACIDIC CLUSTER SORTING PROTEIN"/>
    <property type="match status" value="1"/>
</dbReference>
<reference evidence="5" key="2">
    <citation type="submission" date="2021-01" db="UniProtKB">
        <authorList>
            <consortium name="EnsemblMetazoa"/>
        </authorList>
    </citation>
    <scope>IDENTIFICATION</scope>
</reference>
<accession>A0A7M7PTK6</accession>
<dbReference type="OMA" id="CIAMVYE"/>
<dbReference type="EnsemblMetazoa" id="XM_030999681">
    <property type="protein sequence ID" value="XP_030855541"/>
    <property type="gene ID" value="LOC115929743"/>
</dbReference>
<dbReference type="Pfam" id="PF25332">
    <property type="entry name" value="C2_PACS_N"/>
    <property type="match status" value="1"/>
</dbReference>
<protein>
    <recommendedName>
        <fullName evidence="4">Phosphofurin acidic cluster sorting protein 1/2 N-terminal C2 domain-containing protein</fullName>
    </recommendedName>
</protein>
<evidence type="ECO:0000256" key="3">
    <source>
        <dbReference type="SAM" id="Phobius"/>
    </source>
</evidence>
<sequence>MAEKVIKVGNSAGKPVPMKLFATWEVERTSPNCIPRLCSLRLTRLVVHKALESDLNSIIIAVRMQSSKRTLRSNEIFLQHGKILDTVLDLSFSLQYPHFLKRDGNKLRIMLQRRKRYKNRTILGYKTLAVGLINMSEVLQQSKDNELSLYGKEHGMARDKVAQVTVLGLSSQPVDQVKRGRTCLYSFAKYNMSLVRGSRSSQLVGLFKIYRCNRTQWFFFFFLLNYCIAMVYEV</sequence>
<organism evidence="5 6">
    <name type="scientific">Strongylocentrotus purpuratus</name>
    <name type="common">Purple sea urchin</name>
    <dbReference type="NCBI Taxonomy" id="7668"/>
    <lineage>
        <taxon>Eukaryota</taxon>
        <taxon>Metazoa</taxon>
        <taxon>Echinodermata</taxon>
        <taxon>Eleutherozoa</taxon>
        <taxon>Echinozoa</taxon>
        <taxon>Echinoidea</taxon>
        <taxon>Euechinoidea</taxon>
        <taxon>Echinacea</taxon>
        <taxon>Camarodonta</taxon>
        <taxon>Echinidea</taxon>
        <taxon>Strongylocentrotidae</taxon>
        <taxon>Strongylocentrotus</taxon>
    </lineage>
</organism>
<comment type="similarity">
    <text evidence="1">Belongs to the PACS family.</text>
</comment>
<dbReference type="PANTHER" id="PTHR13280:SF17">
    <property type="entry name" value="KRUEPPEL TARGET AT 95D, ISOFORM A"/>
    <property type="match status" value="1"/>
</dbReference>
<dbReference type="InParanoid" id="A0A7M7PTK6"/>
<keyword evidence="2" id="KW-0597">Phosphoprotein</keyword>
<keyword evidence="3" id="KW-0812">Transmembrane</keyword>
<dbReference type="AlphaFoldDB" id="A0A7M7PTK6"/>
<keyword evidence="3" id="KW-1133">Transmembrane helix</keyword>
<keyword evidence="3" id="KW-0472">Membrane</keyword>
<feature type="transmembrane region" description="Helical" evidence="3">
    <location>
        <begin position="215"/>
        <end position="232"/>
    </location>
</feature>
<dbReference type="InterPro" id="IPR057541">
    <property type="entry name" value="PACS1/2_N"/>
</dbReference>
<evidence type="ECO:0000259" key="4">
    <source>
        <dbReference type="Pfam" id="PF25332"/>
    </source>
</evidence>
<evidence type="ECO:0000313" key="5">
    <source>
        <dbReference type="EnsemblMetazoa" id="XP_030855541"/>
    </source>
</evidence>
<dbReference type="GeneID" id="115929743"/>
<reference evidence="6" key="1">
    <citation type="submission" date="2015-02" db="EMBL/GenBank/DDBJ databases">
        <title>Genome sequencing for Strongylocentrotus purpuratus.</title>
        <authorList>
            <person name="Murali S."/>
            <person name="Liu Y."/>
            <person name="Vee V."/>
            <person name="English A."/>
            <person name="Wang M."/>
            <person name="Skinner E."/>
            <person name="Han Y."/>
            <person name="Muzny D.M."/>
            <person name="Worley K.C."/>
            <person name="Gibbs R.A."/>
        </authorList>
    </citation>
    <scope>NUCLEOTIDE SEQUENCE</scope>
</reference>
<feature type="domain" description="Phosphofurin acidic cluster sorting protein 1/2 N-terminal C2" evidence="4">
    <location>
        <begin position="16"/>
        <end position="166"/>
    </location>
</feature>
<evidence type="ECO:0000313" key="6">
    <source>
        <dbReference type="Proteomes" id="UP000007110"/>
    </source>
</evidence>
<dbReference type="OrthoDB" id="28829at2759"/>
<keyword evidence="6" id="KW-1185">Reference proteome</keyword>
<proteinExistence type="inferred from homology"/>
<dbReference type="KEGG" id="spu:115929743"/>
<dbReference type="Proteomes" id="UP000007110">
    <property type="component" value="Unassembled WGS sequence"/>
</dbReference>
<evidence type="ECO:0000256" key="2">
    <source>
        <dbReference type="ARBA" id="ARBA00022553"/>
    </source>
</evidence>
<name>A0A7M7PTK6_STRPU</name>
<evidence type="ECO:0000256" key="1">
    <source>
        <dbReference type="ARBA" id="ARBA00008590"/>
    </source>
</evidence>